<proteinExistence type="predicted"/>
<keyword evidence="1" id="KW-1133">Transmembrane helix</keyword>
<keyword evidence="1" id="KW-0472">Membrane</keyword>
<dbReference type="AlphaFoldDB" id="A0A0K2TGF3"/>
<reference evidence="2" key="1">
    <citation type="submission" date="2014-05" db="EMBL/GenBank/DDBJ databases">
        <authorList>
            <person name="Chronopoulou M."/>
        </authorList>
    </citation>
    <scope>NUCLEOTIDE SEQUENCE</scope>
    <source>
        <tissue evidence="2">Whole organism</tissue>
    </source>
</reference>
<accession>A0A0K2TGF3</accession>
<sequence length="46" mass="5632">MPLSTFKVFWSALFHFFTQFLIYVFSITKNRQTRKIHYLLCLSQTK</sequence>
<dbReference type="EMBL" id="HACA01007296">
    <property type="protein sequence ID" value="CDW24657.1"/>
    <property type="molecule type" value="Transcribed_RNA"/>
</dbReference>
<protein>
    <submittedName>
        <fullName evidence="2">Uncharacterized protein</fullName>
    </submittedName>
</protein>
<keyword evidence="1" id="KW-0812">Transmembrane</keyword>
<name>A0A0K2TGF3_LEPSM</name>
<feature type="transmembrane region" description="Helical" evidence="1">
    <location>
        <begin position="6"/>
        <end position="25"/>
    </location>
</feature>
<organism evidence="2">
    <name type="scientific">Lepeophtheirus salmonis</name>
    <name type="common">Salmon louse</name>
    <name type="synonym">Caligus salmonis</name>
    <dbReference type="NCBI Taxonomy" id="72036"/>
    <lineage>
        <taxon>Eukaryota</taxon>
        <taxon>Metazoa</taxon>
        <taxon>Ecdysozoa</taxon>
        <taxon>Arthropoda</taxon>
        <taxon>Crustacea</taxon>
        <taxon>Multicrustacea</taxon>
        <taxon>Hexanauplia</taxon>
        <taxon>Copepoda</taxon>
        <taxon>Siphonostomatoida</taxon>
        <taxon>Caligidae</taxon>
        <taxon>Lepeophtheirus</taxon>
    </lineage>
</organism>
<evidence type="ECO:0000313" key="2">
    <source>
        <dbReference type="EMBL" id="CDW24657.1"/>
    </source>
</evidence>
<evidence type="ECO:0000256" key="1">
    <source>
        <dbReference type="SAM" id="Phobius"/>
    </source>
</evidence>